<dbReference type="GO" id="GO:0005783">
    <property type="term" value="C:endoplasmic reticulum"/>
    <property type="evidence" value="ECO:0007669"/>
    <property type="project" value="TreeGrafter"/>
</dbReference>
<reference evidence="8" key="1">
    <citation type="submission" date="2021-08" db="EMBL/GenBank/DDBJ databases">
        <title>WGS assembly of Ceratopteris richardii.</title>
        <authorList>
            <person name="Marchant D.B."/>
            <person name="Chen G."/>
            <person name="Jenkins J."/>
            <person name="Shu S."/>
            <person name="Leebens-Mack J."/>
            <person name="Grimwood J."/>
            <person name="Schmutz J."/>
            <person name="Soltis P."/>
            <person name="Soltis D."/>
            <person name="Chen Z.-H."/>
        </authorList>
    </citation>
    <scope>NUCLEOTIDE SEQUENCE</scope>
    <source>
        <strain evidence="8">Whitten #5841</strain>
        <tissue evidence="8">Leaf</tissue>
    </source>
</reference>
<gene>
    <name evidence="8" type="ORF">KP509_08G067700</name>
</gene>
<comment type="caution">
    <text evidence="8">The sequence shown here is derived from an EMBL/GenBank/DDBJ whole genome shotgun (WGS) entry which is preliminary data.</text>
</comment>
<evidence type="ECO:0000256" key="1">
    <source>
        <dbReference type="ARBA" id="ARBA00002501"/>
    </source>
</evidence>
<dbReference type="OMA" id="IVMILHA"/>
<accession>A0A8T2U6H7</accession>
<organism evidence="8 9">
    <name type="scientific">Ceratopteris richardii</name>
    <name type="common">Triangle waterfern</name>
    <dbReference type="NCBI Taxonomy" id="49495"/>
    <lineage>
        <taxon>Eukaryota</taxon>
        <taxon>Viridiplantae</taxon>
        <taxon>Streptophyta</taxon>
        <taxon>Embryophyta</taxon>
        <taxon>Tracheophyta</taxon>
        <taxon>Polypodiopsida</taxon>
        <taxon>Polypodiidae</taxon>
        <taxon>Polypodiales</taxon>
        <taxon>Pteridineae</taxon>
        <taxon>Pteridaceae</taxon>
        <taxon>Parkerioideae</taxon>
        <taxon>Ceratopteris</taxon>
    </lineage>
</organism>
<evidence type="ECO:0000313" key="8">
    <source>
        <dbReference type="EMBL" id="KAH7431811.1"/>
    </source>
</evidence>
<feature type="transmembrane region" description="Helical" evidence="7">
    <location>
        <begin position="114"/>
        <end position="140"/>
    </location>
</feature>
<dbReference type="OrthoDB" id="779054at2759"/>
<dbReference type="Proteomes" id="UP000825935">
    <property type="component" value="Chromosome 8"/>
</dbReference>
<keyword evidence="7" id="KW-0813">Transport</keyword>
<dbReference type="InterPro" id="IPR004895">
    <property type="entry name" value="Prenylated_rab_accept_PRA1"/>
</dbReference>
<dbReference type="PANTHER" id="PTHR19317">
    <property type="entry name" value="PRENYLATED RAB ACCEPTOR 1-RELATED"/>
    <property type="match status" value="1"/>
</dbReference>
<dbReference type="GO" id="GO:0016020">
    <property type="term" value="C:membrane"/>
    <property type="evidence" value="ECO:0007669"/>
    <property type="project" value="UniProtKB-SubCell"/>
</dbReference>
<keyword evidence="9" id="KW-1185">Reference proteome</keyword>
<evidence type="ECO:0000256" key="2">
    <source>
        <dbReference type="ARBA" id="ARBA00004141"/>
    </source>
</evidence>
<evidence type="ECO:0000256" key="5">
    <source>
        <dbReference type="ARBA" id="ARBA00022989"/>
    </source>
</evidence>
<protein>
    <recommendedName>
        <fullName evidence="7">PRA1 family protein</fullName>
    </recommendedName>
</protein>
<dbReference type="Pfam" id="PF03208">
    <property type="entry name" value="PRA1"/>
    <property type="match status" value="1"/>
</dbReference>
<sequence length="216" mass="24047">MAFVANPLSLSIPPANFEAWLRDAGHLEALDKVAIDPPRASRSAFLSSIIGLVVNPFGNVTVEDLCRPPLRWTGEFWDCGNGLSESYGFPLSSAQWKLRMGDNVKKYMGNYIRLFGVILACFLYKLPYTLCGIILVVLMWEGIRMLLNHFKLGRDSLIHQVLVLLAKIVSALTMIYCKVAFAVCWAGIAGFVVMVIHSSLRKITTTSRGHNSRLSR</sequence>
<feature type="transmembrane region" description="Helical" evidence="7">
    <location>
        <begin position="160"/>
        <end position="193"/>
    </location>
</feature>
<evidence type="ECO:0000256" key="6">
    <source>
        <dbReference type="ARBA" id="ARBA00023136"/>
    </source>
</evidence>
<evidence type="ECO:0000256" key="3">
    <source>
        <dbReference type="ARBA" id="ARBA00006483"/>
    </source>
</evidence>
<keyword evidence="4 7" id="KW-0812">Transmembrane</keyword>
<dbReference type="AlphaFoldDB" id="A0A8T2U6H7"/>
<evidence type="ECO:0000256" key="7">
    <source>
        <dbReference type="RuleBase" id="RU363107"/>
    </source>
</evidence>
<comment type="function">
    <text evidence="1 7">May be involved in both secretory and endocytic intracellular trafficking in the endosomal/prevacuolar compartments.</text>
</comment>
<name>A0A8T2U6H7_CERRI</name>
<comment type="similarity">
    <text evidence="3 7">Belongs to the PRA1 family.</text>
</comment>
<proteinExistence type="inferred from homology"/>
<dbReference type="GO" id="GO:0016192">
    <property type="term" value="P:vesicle-mediated transport"/>
    <property type="evidence" value="ECO:0007669"/>
    <property type="project" value="TreeGrafter"/>
</dbReference>
<evidence type="ECO:0000313" key="9">
    <source>
        <dbReference type="Proteomes" id="UP000825935"/>
    </source>
</evidence>
<dbReference type="PANTHER" id="PTHR19317:SF1">
    <property type="entry name" value="PRA1 FAMILY PROTEIN H"/>
    <property type="match status" value="1"/>
</dbReference>
<comment type="subcellular location">
    <subcellularLocation>
        <location evidence="2 7">Membrane</location>
        <topology evidence="2 7">Multi-pass membrane protein</topology>
    </subcellularLocation>
</comment>
<evidence type="ECO:0000256" key="4">
    <source>
        <dbReference type="ARBA" id="ARBA00022692"/>
    </source>
</evidence>
<keyword evidence="6 7" id="KW-0472">Membrane</keyword>
<dbReference type="EMBL" id="CM035413">
    <property type="protein sequence ID" value="KAH7431811.1"/>
    <property type="molecule type" value="Genomic_DNA"/>
</dbReference>
<keyword evidence="5 7" id="KW-1133">Transmembrane helix</keyword>
<dbReference type="GO" id="GO:0005794">
    <property type="term" value="C:Golgi apparatus"/>
    <property type="evidence" value="ECO:0007669"/>
    <property type="project" value="TreeGrafter"/>
</dbReference>